<dbReference type="RefSeq" id="WP_091314660.1">
    <property type="nucleotide sequence ID" value="NZ_CBCSJU010000003.1"/>
</dbReference>
<reference evidence="4" key="1">
    <citation type="submission" date="2016-10" db="EMBL/GenBank/DDBJ databases">
        <authorList>
            <person name="Varghese N."/>
            <person name="Submissions S."/>
        </authorList>
    </citation>
    <scope>NUCLEOTIDE SEQUENCE [LARGE SCALE GENOMIC DNA]</scope>
    <source>
        <strain evidence="4">DSM 17934</strain>
    </source>
</reference>
<dbReference type="AlphaFoldDB" id="A0A1H6X919"/>
<evidence type="ECO:0000313" key="4">
    <source>
        <dbReference type="Proteomes" id="UP000199702"/>
    </source>
</evidence>
<sequence length="206" mass="23023">MKKIIFITCLILSIVSCKAQTIQSARSIHPAETPDGGYYQDANDLLNPYIGTWVHTNGTTSLTIKLRKIINFYNGKFYSDLLVGEYQYIENGVEKLNTLSQFTIDYPLQYDHKLYSSHLLYASDKPNPCTTCNNSISRVNITYSDSVKGIMGSFYMGLSSTSNLVTNVYISSTGIKYSGDPNDISTLTSEHVGTTIPNGWYSFIKQ</sequence>
<dbReference type="Pfam" id="PF20448">
    <property type="entry name" value="DUF6705"/>
    <property type="match status" value="1"/>
</dbReference>
<gene>
    <name evidence="3" type="ORF">SAMN05660918_2663</name>
</gene>
<dbReference type="Proteomes" id="UP000199702">
    <property type="component" value="Unassembled WGS sequence"/>
</dbReference>
<evidence type="ECO:0000256" key="1">
    <source>
        <dbReference type="SAM" id="SignalP"/>
    </source>
</evidence>
<dbReference type="EMBL" id="FNYA01000007">
    <property type="protein sequence ID" value="SEJ21065.1"/>
    <property type="molecule type" value="Genomic_DNA"/>
</dbReference>
<dbReference type="PROSITE" id="PS51257">
    <property type="entry name" value="PROKAR_LIPOPROTEIN"/>
    <property type="match status" value="1"/>
</dbReference>
<feature type="domain" description="DUF6705" evidence="2">
    <location>
        <begin position="1"/>
        <end position="205"/>
    </location>
</feature>
<dbReference type="InterPro" id="IPR046551">
    <property type="entry name" value="DUF6705"/>
</dbReference>
<organism evidence="3 4">
    <name type="scientific">Flavobacterium terrigena</name>
    <dbReference type="NCBI Taxonomy" id="402734"/>
    <lineage>
        <taxon>Bacteria</taxon>
        <taxon>Pseudomonadati</taxon>
        <taxon>Bacteroidota</taxon>
        <taxon>Flavobacteriia</taxon>
        <taxon>Flavobacteriales</taxon>
        <taxon>Flavobacteriaceae</taxon>
        <taxon>Flavobacterium</taxon>
    </lineage>
</organism>
<accession>A0A1H6X919</accession>
<evidence type="ECO:0000259" key="2">
    <source>
        <dbReference type="Pfam" id="PF20448"/>
    </source>
</evidence>
<name>A0A1H6X919_9FLAO</name>
<keyword evidence="4" id="KW-1185">Reference proteome</keyword>
<proteinExistence type="predicted"/>
<feature type="signal peptide" evidence="1">
    <location>
        <begin position="1"/>
        <end position="19"/>
    </location>
</feature>
<dbReference type="STRING" id="402734.SAMN05660918_2663"/>
<feature type="chain" id="PRO_5011697246" description="DUF6705 domain-containing protein" evidence="1">
    <location>
        <begin position="20"/>
        <end position="206"/>
    </location>
</feature>
<keyword evidence="1" id="KW-0732">Signal</keyword>
<protein>
    <recommendedName>
        <fullName evidence="2">DUF6705 domain-containing protein</fullName>
    </recommendedName>
</protein>
<dbReference type="OrthoDB" id="1261237at2"/>
<evidence type="ECO:0000313" key="3">
    <source>
        <dbReference type="EMBL" id="SEJ21065.1"/>
    </source>
</evidence>